<evidence type="ECO:0000259" key="5">
    <source>
        <dbReference type="PROSITE" id="PS51898"/>
    </source>
</evidence>
<dbReference type="GO" id="GO:0003677">
    <property type="term" value="F:DNA binding"/>
    <property type="evidence" value="ECO:0007669"/>
    <property type="project" value="UniProtKB-KW"/>
</dbReference>
<dbReference type="RefSeq" id="WP_015447643.1">
    <property type="nucleotide sequence ID" value="NC_020541.1"/>
</dbReference>
<dbReference type="InterPro" id="IPR011010">
    <property type="entry name" value="DNA_brk_join_enz"/>
</dbReference>
<dbReference type="Pfam" id="PF00589">
    <property type="entry name" value="Phage_integrase"/>
    <property type="match status" value="1"/>
</dbReference>
<dbReference type="Gene3D" id="1.10.443.10">
    <property type="entry name" value="Intergrase catalytic core"/>
    <property type="match status" value="1"/>
</dbReference>
<proteinExistence type="predicted"/>
<dbReference type="eggNOG" id="COG0582">
    <property type="taxonomic scope" value="Bacteria"/>
</dbReference>
<accession>M4NDP3</accession>
<reference evidence="6 7" key="1">
    <citation type="submission" date="2012-04" db="EMBL/GenBank/DDBJ databases">
        <title>Complete genome of Rhodanobacter sp. 2APBS1.</title>
        <authorList>
            <consortium name="US DOE Joint Genome Institute"/>
            <person name="Huntemann M."/>
            <person name="Wei C.-L."/>
            <person name="Han J."/>
            <person name="Detter J.C."/>
            <person name="Han C."/>
            <person name="Tapia R."/>
            <person name="Munk A.C.C."/>
            <person name="Chen A."/>
            <person name="Krypides N."/>
            <person name="Mavromatis K."/>
            <person name="Markowitz V."/>
            <person name="Szeto E."/>
            <person name="Ivanova N."/>
            <person name="Mikhailova N."/>
            <person name="Ovchinnikova G."/>
            <person name="Pagani I."/>
            <person name="Pati A."/>
            <person name="Goodwin L."/>
            <person name="Peters L."/>
            <person name="Pitluck S."/>
            <person name="Woyke T."/>
            <person name="Prakash O."/>
            <person name="Elkins J."/>
            <person name="Brown S."/>
            <person name="Palumbo A."/>
            <person name="Hemme C."/>
            <person name="Zhou J."/>
            <person name="Watson D."/>
            <person name="Jardine P."/>
            <person name="Kostka J."/>
            <person name="Green S."/>
        </authorList>
    </citation>
    <scope>NUCLEOTIDE SEQUENCE [LARGE SCALE GENOMIC DNA]</scope>
    <source>
        <strain evidence="6 7">2APBS1</strain>
    </source>
</reference>
<dbReference type="EMBL" id="CP003470">
    <property type="protein sequence ID" value="AGG88890.1"/>
    <property type="molecule type" value="Genomic_DNA"/>
</dbReference>
<keyword evidence="4" id="KW-0233">DNA recombination</keyword>
<dbReference type="SUPFAM" id="SSF47823">
    <property type="entry name" value="lambda integrase-like, N-terminal domain"/>
    <property type="match status" value="1"/>
</dbReference>
<dbReference type="CDD" id="cd00799">
    <property type="entry name" value="INT_Cre_C"/>
    <property type="match status" value="1"/>
</dbReference>
<keyword evidence="2" id="KW-0229">DNA integration</keyword>
<evidence type="ECO:0000256" key="3">
    <source>
        <dbReference type="ARBA" id="ARBA00023125"/>
    </source>
</evidence>
<dbReference type="GO" id="GO:0007059">
    <property type="term" value="P:chromosome segregation"/>
    <property type="evidence" value="ECO:0007669"/>
    <property type="project" value="UniProtKB-KW"/>
</dbReference>
<dbReference type="PANTHER" id="PTHR30349">
    <property type="entry name" value="PHAGE INTEGRASE-RELATED"/>
    <property type="match status" value="1"/>
</dbReference>
<name>M4NDP3_9GAMM</name>
<dbReference type="InterPro" id="IPR010998">
    <property type="entry name" value="Integrase_recombinase_N"/>
</dbReference>
<evidence type="ECO:0000256" key="2">
    <source>
        <dbReference type="ARBA" id="ARBA00022908"/>
    </source>
</evidence>
<keyword evidence="3" id="KW-0238">DNA-binding</keyword>
<evidence type="ECO:0000313" key="6">
    <source>
        <dbReference type="EMBL" id="AGG88890.1"/>
    </source>
</evidence>
<organism evidence="6 7">
    <name type="scientific">Rhodanobacter denitrificans</name>
    <dbReference type="NCBI Taxonomy" id="666685"/>
    <lineage>
        <taxon>Bacteria</taxon>
        <taxon>Pseudomonadati</taxon>
        <taxon>Pseudomonadota</taxon>
        <taxon>Gammaproteobacteria</taxon>
        <taxon>Lysobacterales</taxon>
        <taxon>Rhodanobacteraceae</taxon>
        <taxon>Rhodanobacter</taxon>
    </lineage>
</organism>
<dbReference type="InterPro" id="IPR002104">
    <property type="entry name" value="Integrase_catalytic"/>
</dbReference>
<evidence type="ECO:0000256" key="1">
    <source>
        <dbReference type="ARBA" id="ARBA00022829"/>
    </source>
</evidence>
<feature type="domain" description="Tyr recombinase" evidence="5">
    <location>
        <begin position="162"/>
        <end position="354"/>
    </location>
</feature>
<evidence type="ECO:0000313" key="7">
    <source>
        <dbReference type="Proteomes" id="UP000011859"/>
    </source>
</evidence>
<dbReference type="Gene3D" id="1.10.150.130">
    <property type="match status" value="1"/>
</dbReference>
<dbReference type="PANTHER" id="PTHR30349:SF81">
    <property type="entry name" value="TYROSINE RECOMBINASE XERC"/>
    <property type="match status" value="1"/>
</dbReference>
<keyword evidence="1" id="KW-0159">Chromosome partition</keyword>
<dbReference type="OrthoDB" id="5914130at2"/>
<dbReference type="SUPFAM" id="SSF56349">
    <property type="entry name" value="DNA breaking-rejoining enzymes"/>
    <property type="match status" value="1"/>
</dbReference>
<dbReference type="HOGENOM" id="CLU_047407_3_0_6"/>
<dbReference type="GO" id="GO:0015074">
    <property type="term" value="P:DNA integration"/>
    <property type="evidence" value="ECO:0007669"/>
    <property type="project" value="UniProtKB-KW"/>
</dbReference>
<gene>
    <name evidence="6" type="ORF">R2APBS1_1760</name>
</gene>
<dbReference type="STRING" id="666685.R2APBS1_1760"/>
<dbReference type="AlphaFoldDB" id="M4NDP3"/>
<protein>
    <submittedName>
        <fullName evidence="6">Site-specific recombinase XerD</fullName>
    </submittedName>
</protein>
<dbReference type="InterPro" id="IPR013762">
    <property type="entry name" value="Integrase-like_cat_sf"/>
</dbReference>
<dbReference type="GO" id="GO:0006310">
    <property type="term" value="P:DNA recombination"/>
    <property type="evidence" value="ECO:0007669"/>
    <property type="project" value="UniProtKB-KW"/>
</dbReference>
<dbReference type="PROSITE" id="PS51898">
    <property type="entry name" value="TYR_RECOMBINASE"/>
    <property type="match status" value="1"/>
</dbReference>
<dbReference type="Proteomes" id="UP000011859">
    <property type="component" value="Chromosome"/>
</dbReference>
<dbReference type="KEGG" id="rhd:R2APBS1_1760"/>
<sequence>MKKHDLLPLANALPMLDPATLDARAADAVRELLAEAVAANTTRSYASALRYWAAWFTGRYGQTLVLPLSEAVVVQFLVDHTARRGKHGLVWELPPALDAALIAGGFKQKTGPFKLATLTHRVAVLSKAHQLRRVTNPCASPSVRHLLARARRAATKRGERPTKKTAITRQELETMLATCDDSLEGRRDRALLCFAFASGGRRRSEVAAADLADLKGIDQGYVYHLPCSKTRQAGPTATDTPDKPLLGNAAIALRAWLDASGLTEGAIFRRLWKQRIGGSLSPAAVGAIVQRRAALAGLTGDFGGHSLRSGFVTEGARQGVALPALMAMTEHRSVSSVMGYFHAGSADQNPAARLMDAPDADEGSVGRPTVVACEEPEKIRC</sequence>
<dbReference type="InterPro" id="IPR050090">
    <property type="entry name" value="Tyrosine_recombinase_XerCD"/>
</dbReference>
<evidence type="ECO:0000256" key="4">
    <source>
        <dbReference type="ARBA" id="ARBA00023172"/>
    </source>
</evidence>
<keyword evidence="7" id="KW-1185">Reference proteome</keyword>